<evidence type="ECO:0000256" key="3">
    <source>
        <dbReference type="RuleBase" id="RU000461"/>
    </source>
</evidence>
<dbReference type="InterPro" id="IPR017972">
    <property type="entry name" value="Cyt_P450_CS"/>
</dbReference>
<comment type="caution">
    <text evidence="4">The sequence shown here is derived from an EMBL/GenBank/DDBJ whole genome shotgun (WGS) entry which is preliminary data.</text>
</comment>
<comment type="cofactor">
    <cofactor evidence="2">
        <name>heme</name>
        <dbReference type="ChEBI" id="CHEBI:30413"/>
    </cofactor>
</comment>
<dbReference type="SUPFAM" id="SSF48264">
    <property type="entry name" value="Cytochrome P450"/>
    <property type="match status" value="1"/>
</dbReference>
<dbReference type="GO" id="GO:0004497">
    <property type="term" value="F:monooxygenase activity"/>
    <property type="evidence" value="ECO:0007669"/>
    <property type="project" value="UniProtKB-KW"/>
</dbReference>
<organism evidence="4 5">
    <name type="scientific">Dankookia rubra</name>
    <dbReference type="NCBI Taxonomy" id="1442381"/>
    <lineage>
        <taxon>Bacteria</taxon>
        <taxon>Pseudomonadati</taxon>
        <taxon>Pseudomonadota</taxon>
        <taxon>Alphaproteobacteria</taxon>
        <taxon>Acetobacterales</taxon>
        <taxon>Roseomonadaceae</taxon>
        <taxon>Dankookia</taxon>
    </lineage>
</organism>
<feature type="binding site" description="axial binding residue" evidence="2">
    <location>
        <position position="346"/>
    </location>
    <ligand>
        <name>heme</name>
        <dbReference type="ChEBI" id="CHEBI:30413"/>
    </ligand>
    <ligandPart>
        <name>Fe</name>
        <dbReference type="ChEBI" id="CHEBI:18248"/>
    </ligandPart>
</feature>
<protein>
    <submittedName>
        <fullName evidence="4">Cytochrome P450</fullName>
    </submittedName>
</protein>
<evidence type="ECO:0000313" key="4">
    <source>
        <dbReference type="EMBL" id="TDH64487.1"/>
    </source>
</evidence>
<dbReference type="Gene3D" id="1.10.630.10">
    <property type="entry name" value="Cytochrome P450"/>
    <property type="match status" value="1"/>
</dbReference>
<keyword evidence="2 3" id="KW-0408">Iron</keyword>
<evidence type="ECO:0000313" key="5">
    <source>
        <dbReference type="Proteomes" id="UP000295096"/>
    </source>
</evidence>
<dbReference type="PANTHER" id="PTHR46696:SF1">
    <property type="entry name" value="CYTOCHROME P450 YJIB-RELATED"/>
    <property type="match status" value="1"/>
</dbReference>
<sequence length="397" mass="43263">MSTTEAPASDLDPFSIAFFDDPFPEHARLREAGPVVRLRHLGCWGVARWQEVTAVFNDWPTYVSSRGVGLQDFARETPWRSPSLVLERDPPEHTRARAVLGRVLSPAAMKGLREDFAAAAERKVAELLDRGTFDAIPDLAEAFPLSVFPDALGVRPDGREHLLPFAAVTFNAFGPDNDLRRQALAGVAPHLAWVMEQCRRENLAPGSFGAAIHAAADTGELTPEEAPVLVRSLFSAGLDTTINGIGAALWCLARFPGEYARLHADPSLARAAFEEAIRFESPVQTFFRTTSRPTELGGVPLGEGEKVLMFLAAANRDPRRWDRPDAYDIARRTSGHVGFGAGIHMCVGQLLARLEGEVLLAALARRVRGIEIAGTPVRRYNNTLRGLASLPLTLHAA</sequence>
<reference evidence="4 5" key="1">
    <citation type="journal article" date="2016" name="J. Microbiol.">
        <title>Dankookia rubra gen. nov., sp. nov., an alphaproteobacterium isolated from sediment of a shallow stream.</title>
        <authorList>
            <person name="Kim W.H."/>
            <person name="Kim D.H."/>
            <person name="Kang K."/>
            <person name="Ahn T.Y."/>
        </authorList>
    </citation>
    <scope>NUCLEOTIDE SEQUENCE [LARGE SCALE GENOMIC DNA]</scope>
    <source>
        <strain evidence="4 5">JCM30602</strain>
    </source>
</reference>
<evidence type="ECO:0000256" key="2">
    <source>
        <dbReference type="PIRSR" id="PIRSR602401-1"/>
    </source>
</evidence>
<dbReference type="RefSeq" id="WP_133286643.1">
    <property type="nucleotide sequence ID" value="NZ_SMSJ01000001.1"/>
</dbReference>
<keyword evidence="5" id="KW-1185">Reference proteome</keyword>
<dbReference type="AlphaFoldDB" id="A0A4R5QP94"/>
<proteinExistence type="inferred from homology"/>
<dbReference type="PANTHER" id="PTHR46696">
    <property type="entry name" value="P450, PUTATIVE (EUROFUNG)-RELATED"/>
    <property type="match status" value="1"/>
</dbReference>
<dbReference type="CDD" id="cd11037">
    <property type="entry name" value="CYP199A2-like"/>
    <property type="match status" value="1"/>
</dbReference>
<dbReference type="GO" id="GO:0005506">
    <property type="term" value="F:iron ion binding"/>
    <property type="evidence" value="ECO:0007669"/>
    <property type="project" value="InterPro"/>
</dbReference>
<keyword evidence="2 3" id="KW-0479">Metal-binding</keyword>
<dbReference type="InterPro" id="IPR002401">
    <property type="entry name" value="Cyt_P450_E_grp-I"/>
</dbReference>
<dbReference type="PRINTS" id="PR00463">
    <property type="entry name" value="EP450I"/>
</dbReference>
<dbReference type="InterPro" id="IPR036396">
    <property type="entry name" value="Cyt_P450_sf"/>
</dbReference>
<dbReference type="GO" id="GO:0016705">
    <property type="term" value="F:oxidoreductase activity, acting on paired donors, with incorporation or reduction of molecular oxygen"/>
    <property type="evidence" value="ECO:0007669"/>
    <property type="project" value="InterPro"/>
</dbReference>
<comment type="similarity">
    <text evidence="1 3">Belongs to the cytochrome P450 family.</text>
</comment>
<name>A0A4R5QP94_9PROT</name>
<dbReference type="PROSITE" id="PS00086">
    <property type="entry name" value="CYTOCHROME_P450"/>
    <property type="match status" value="1"/>
</dbReference>
<dbReference type="GO" id="GO:0020037">
    <property type="term" value="F:heme binding"/>
    <property type="evidence" value="ECO:0007669"/>
    <property type="project" value="InterPro"/>
</dbReference>
<dbReference type="Proteomes" id="UP000295096">
    <property type="component" value="Unassembled WGS sequence"/>
</dbReference>
<dbReference type="EMBL" id="SMSJ01000001">
    <property type="protein sequence ID" value="TDH64487.1"/>
    <property type="molecule type" value="Genomic_DNA"/>
</dbReference>
<gene>
    <name evidence="4" type="ORF">E2C06_00645</name>
</gene>
<accession>A0A4R5QP94</accession>
<dbReference type="OrthoDB" id="9801155at2"/>
<evidence type="ECO:0000256" key="1">
    <source>
        <dbReference type="ARBA" id="ARBA00010617"/>
    </source>
</evidence>
<keyword evidence="2 3" id="KW-0349">Heme</keyword>
<dbReference type="InterPro" id="IPR001128">
    <property type="entry name" value="Cyt_P450"/>
</dbReference>
<keyword evidence="3" id="KW-0560">Oxidoreductase</keyword>
<dbReference type="Pfam" id="PF00067">
    <property type="entry name" value="p450"/>
    <property type="match status" value="1"/>
</dbReference>
<keyword evidence="3" id="KW-0503">Monooxygenase</keyword>